<reference evidence="1" key="1">
    <citation type="submission" date="2014-11" db="EMBL/GenBank/DDBJ databases">
        <authorList>
            <person name="Amaro Gonzalez C."/>
        </authorList>
    </citation>
    <scope>NUCLEOTIDE SEQUENCE</scope>
</reference>
<sequence>MKTARVLVYIYLKKNMILTYKIGKLLTHTKHCL</sequence>
<dbReference type="EMBL" id="GBXM01073931">
    <property type="protein sequence ID" value="JAH34646.1"/>
    <property type="molecule type" value="Transcribed_RNA"/>
</dbReference>
<name>A0A0E9RZX1_ANGAN</name>
<proteinExistence type="predicted"/>
<protein>
    <submittedName>
        <fullName evidence="1">Uncharacterized protein</fullName>
    </submittedName>
</protein>
<reference evidence="1" key="2">
    <citation type="journal article" date="2015" name="Fish Shellfish Immunol.">
        <title>Early steps in the European eel (Anguilla anguilla)-Vibrio vulnificus interaction in the gills: Role of the RtxA13 toxin.</title>
        <authorList>
            <person name="Callol A."/>
            <person name="Pajuelo D."/>
            <person name="Ebbesson L."/>
            <person name="Teles M."/>
            <person name="MacKenzie S."/>
            <person name="Amaro C."/>
        </authorList>
    </citation>
    <scope>NUCLEOTIDE SEQUENCE</scope>
</reference>
<dbReference type="AlphaFoldDB" id="A0A0E9RZX1"/>
<accession>A0A0E9RZX1</accession>
<organism evidence="1">
    <name type="scientific">Anguilla anguilla</name>
    <name type="common">European freshwater eel</name>
    <name type="synonym">Muraena anguilla</name>
    <dbReference type="NCBI Taxonomy" id="7936"/>
    <lineage>
        <taxon>Eukaryota</taxon>
        <taxon>Metazoa</taxon>
        <taxon>Chordata</taxon>
        <taxon>Craniata</taxon>
        <taxon>Vertebrata</taxon>
        <taxon>Euteleostomi</taxon>
        <taxon>Actinopterygii</taxon>
        <taxon>Neopterygii</taxon>
        <taxon>Teleostei</taxon>
        <taxon>Anguilliformes</taxon>
        <taxon>Anguillidae</taxon>
        <taxon>Anguilla</taxon>
    </lineage>
</organism>
<evidence type="ECO:0000313" key="1">
    <source>
        <dbReference type="EMBL" id="JAH34646.1"/>
    </source>
</evidence>